<reference evidence="3" key="1">
    <citation type="submission" date="2016-06" db="EMBL/GenBank/DDBJ databases">
        <title>De novo assembly and RNA-Seq shows season-dependent expression and editing in black bear kidneys.</title>
        <authorList>
            <person name="Korstanje R."/>
            <person name="Srivastava A."/>
            <person name="Sarsani V.K."/>
            <person name="Sheehan S.M."/>
            <person name="Seger R.L."/>
            <person name="Barter M.E."/>
            <person name="Lindqvist C."/>
            <person name="Brody L.C."/>
            <person name="Mullikin J.C."/>
        </authorList>
    </citation>
    <scope>NUCLEOTIDE SEQUENCE [LARGE SCALE GENOMIC DNA]</scope>
</reference>
<name>A0A452RET1_URSAM</name>
<dbReference type="OMA" id="FMSLMRT"/>
<accession>A0A452RET1</accession>
<dbReference type="PANTHER" id="PTHR20872">
    <property type="match status" value="1"/>
</dbReference>
<evidence type="ECO:0000313" key="3">
    <source>
        <dbReference type="Proteomes" id="UP000291022"/>
    </source>
</evidence>
<dbReference type="Ensembl" id="ENSUAMT00000019370.1">
    <property type="protein sequence ID" value="ENSUAMP00000017316.1"/>
    <property type="gene ID" value="ENSUAMG00000013732.1"/>
</dbReference>
<dbReference type="FunFam" id="1.20.1280.50:FF:000005">
    <property type="entry name" value="F-box/LRR-repeat protein 3 isoform X1"/>
    <property type="match status" value="1"/>
</dbReference>
<proteinExistence type="predicted"/>
<reference evidence="2" key="3">
    <citation type="submission" date="2025-09" db="UniProtKB">
        <authorList>
            <consortium name="Ensembl"/>
        </authorList>
    </citation>
    <scope>IDENTIFICATION</scope>
</reference>
<dbReference type="PROSITE" id="PS50181">
    <property type="entry name" value="FBOX"/>
    <property type="match status" value="1"/>
</dbReference>
<dbReference type="PANTHER" id="PTHR20872:SF1">
    <property type="entry name" value="F-BOX DOMAIN-CONTAINING PROTEIN"/>
    <property type="match status" value="1"/>
</dbReference>
<organism evidence="2 3">
    <name type="scientific">Ursus americanus</name>
    <name type="common">American black bear</name>
    <name type="synonym">Euarctos americanus</name>
    <dbReference type="NCBI Taxonomy" id="9643"/>
    <lineage>
        <taxon>Eukaryota</taxon>
        <taxon>Metazoa</taxon>
        <taxon>Chordata</taxon>
        <taxon>Craniata</taxon>
        <taxon>Vertebrata</taxon>
        <taxon>Euteleostomi</taxon>
        <taxon>Mammalia</taxon>
        <taxon>Eutheria</taxon>
        <taxon>Laurasiatheria</taxon>
        <taxon>Carnivora</taxon>
        <taxon>Caniformia</taxon>
        <taxon>Ursidae</taxon>
        <taxon>Ursus</taxon>
    </lineage>
</organism>
<reference evidence="2" key="2">
    <citation type="submission" date="2025-08" db="UniProtKB">
        <authorList>
            <consortium name="Ensembl"/>
        </authorList>
    </citation>
    <scope>IDENTIFICATION</scope>
</reference>
<dbReference type="InterPro" id="IPR036047">
    <property type="entry name" value="F-box-like_dom_sf"/>
</dbReference>
<dbReference type="Gene3D" id="1.20.1280.50">
    <property type="match status" value="1"/>
</dbReference>
<dbReference type="STRING" id="9643.ENSUAMP00000017316"/>
<evidence type="ECO:0000259" key="1">
    <source>
        <dbReference type="PROSITE" id="PS50181"/>
    </source>
</evidence>
<dbReference type="SMART" id="SM00256">
    <property type="entry name" value="FBOX"/>
    <property type="match status" value="1"/>
</dbReference>
<sequence>MHTVLLDWGSLPHCVVLRIFQYLPLIDRARASSVCRKWNEVFHIPGLWRNAPSSSYTLLCYSIFFMSLMRT</sequence>
<dbReference type="Pfam" id="PF12937">
    <property type="entry name" value="F-box-like"/>
    <property type="match status" value="1"/>
</dbReference>
<dbReference type="SUPFAM" id="SSF81383">
    <property type="entry name" value="F-box domain"/>
    <property type="match status" value="1"/>
</dbReference>
<dbReference type="AlphaFoldDB" id="A0A452RET1"/>
<dbReference type="Proteomes" id="UP000291022">
    <property type="component" value="Unassembled WGS sequence"/>
</dbReference>
<feature type="domain" description="F-box" evidence="1">
    <location>
        <begin position="5"/>
        <end position="51"/>
    </location>
</feature>
<protein>
    <recommendedName>
        <fullName evidence="1">F-box domain-containing protein</fullName>
    </recommendedName>
</protein>
<evidence type="ECO:0000313" key="2">
    <source>
        <dbReference type="Ensembl" id="ENSUAMP00000017316.1"/>
    </source>
</evidence>
<keyword evidence="3" id="KW-1185">Reference proteome</keyword>
<dbReference type="GeneTree" id="ENSGT00940000159491"/>
<dbReference type="InterPro" id="IPR001810">
    <property type="entry name" value="F-box_dom"/>
</dbReference>